<evidence type="ECO:0000256" key="3">
    <source>
        <dbReference type="ARBA" id="ARBA00022475"/>
    </source>
</evidence>
<sequence length="587" mass="62988">MSDPQGSDPQGSDPLGSEQGPDSQGGPAGAPEQPYLLEVSGVDKSFPGVKALSGMHLNLRHGEVLALVGENGAGKSTLMKLLSGIYQPDAGHFALDGKPFRVSSPKQAQDLGIAIIHQEFNLMPDLTVAENIFIGQERAKAGIFTNDRSLNRRARELLDRLQLPLNPRARVGTLTVAKQQMVEIAKALSYDARVLIMDEPTAALNDAEVATLHGLIRRYVTSDTGVIYISHKMDELQAISQRITVIRDGAFIDTLDTRTSTMKDVISRMVGRELRSDAAPENVRGDRDVVLQVSGLSTKDLLKNVSFELREGEILGFAGLMGAGRTEVARAIVGADKRSSGSILLRGKRIDPANPAQAAEKGIGYLSEDRKHYGLLLNQNVTSNVALSSLGDQFSRFGFVADGAARNRTKELVQTLRVKTPSVNQIVQNLSGGNQQKVVIAKWLVKDCDVLIFDEPTRGIDVGAKEEIYQLLNRLAKDGKSIIMISSELPEVLRMSHRVIVMSEGRVTGELSAGEANSESVMHLATLRPDENPQDAAELGLPTAGTGTASSDGPAPPIDSSSTAATPSVSTDSSDSTDSTDRKGQQR</sequence>
<feature type="compositionally biased region" description="Polar residues" evidence="10">
    <location>
        <begin position="1"/>
        <end position="10"/>
    </location>
</feature>
<dbReference type="GO" id="GO:0005524">
    <property type="term" value="F:ATP binding"/>
    <property type="evidence" value="ECO:0007669"/>
    <property type="project" value="UniProtKB-KW"/>
</dbReference>
<evidence type="ECO:0000256" key="8">
    <source>
        <dbReference type="ARBA" id="ARBA00022967"/>
    </source>
</evidence>
<evidence type="ECO:0000313" key="12">
    <source>
        <dbReference type="EMBL" id="NNG35348.1"/>
    </source>
</evidence>
<dbReference type="GO" id="GO:0005886">
    <property type="term" value="C:plasma membrane"/>
    <property type="evidence" value="ECO:0007669"/>
    <property type="project" value="UniProtKB-SubCell"/>
</dbReference>
<dbReference type="CDD" id="cd03215">
    <property type="entry name" value="ABC_Carb_Monos_II"/>
    <property type="match status" value="1"/>
</dbReference>
<gene>
    <name evidence="12" type="ORF">HKD39_06400</name>
</gene>
<keyword evidence="5" id="KW-0677">Repeat</keyword>
<dbReference type="FunFam" id="3.40.50.300:FF:000127">
    <property type="entry name" value="Ribose import ATP-binding protein RbsA"/>
    <property type="match status" value="1"/>
</dbReference>
<evidence type="ECO:0000256" key="10">
    <source>
        <dbReference type="SAM" id="MobiDB-lite"/>
    </source>
</evidence>
<accession>A0A849A8B2</accession>
<dbReference type="GO" id="GO:0016887">
    <property type="term" value="F:ATP hydrolysis activity"/>
    <property type="evidence" value="ECO:0007669"/>
    <property type="project" value="InterPro"/>
</dbReference>
<dbReference type="InterPro" id="IPR003439">
    <property type="entry name" value="ABC_transporter-like_ATP-bd"/>
</dbReference>
<dbReference type="PANTHER" id="PTHR43790">
    <property type="entry name" value="CARBOHYDRATE TRANSPORT ATP-BINDING PROTEIN MG119-RELATED"/>
    <property type="match status" value="1"/>
</dbReference>
<keyword evidence="2" id="KW-0813">Transport</keyword>
<dbReference type="PANTHER" id="PTHR43790:SF3">
    <property type="entry name" value="D-ALLOSE IMPORT ATP-BINDING PROTEIN ALSA-RELATED"/>
    <property type="match status" value="1"/>
</dbReference>
<reference evidence="12 13" key="1">
    <citation type="submission" date="2020-05" db="EMBL/GenBank/DDBJ databases">
        <title>Nakamurella sp. DB0629 isolated from air conditioner.</title>
        <authorList>
            <person name="Kim D.H."/>
            <person name="Kim D.-U."/>
        </authorList>
    </citation>
    <scope>NUCLEOTIDE SEQUENCE [LARGE SCALE GENOMIC DNA]</scope>
    <source>
        <strain evidence="12 13">DB0629</strain>
    </source>
</reference>
<evidence type="ECO:0000256" key="2">
    <source>
        <dbReference type="ARBA" id="ARBA00022448"/>
    </source>
</evidence>
<dbReference type="Proteomes" id="UP000562984">
    <property type="component" value="Unassembled WGS sequence"/>
</dbReference>
<evidence type="ECO:0000256" key="6">
    <source>
        <dbReference type="ARBA" id="ARBA00022741"/>
    </source>
</evidence>
<evidence type="ECO:0000256" key="4">
    <source>
        <dbReference type="ARBA" id="ARBA00022597"/>
    </source>
</evidence>
<feature type="region of interest" description="Disordered" evidence="10">
    <location>
        <begin position="1"/>
        <end position="33"/>
    </location>
</feature>
<protein>
    <submittedName>
        <fullName evidence="12">Sugar ABC transporter ATP-binding protein</fullName>
    </submittedName>
</protein>
<keyword evidence="6" id="KW-0547">Nucleotide-binding</keyword>
<feature type="region of interest" description="Disordered" evidence="10">
    <location>
        <begin position="532"/>
        <end position="587"/>
    </location>
</feature>
<evidence type="ECO:0000256" key="5">
    <source>
        <dbReference type="ARBA" id="ARBA00022737"/>
    </source>
</evidence>
<evidence type="ECO:0000256" key="1">
    <source>
        <dbReference type="ARBA" id="ARBA00004202"/>
    </source>
</evidence>
<organism evidence="12 13">
    <name type="scientific">Nakamurella aerolata</name>
    <dbReference type="NCBI Taxonomy" id="1656892"/>
    <lineage>
        <taxon>Bacteria</taxon>
        <taxon>Bacillati</taxon>
        <taxon>Actinomycetota</taxon>
        <taxon>Actinomycetes</taxon>
        <taxon>Nakamurellales</taxon>
        <taxon>Nakamurellaceae</taxon>
        <taxon>Nakamurella</taxon>
    </lineage>
</organism>
<dbReference type="PROSITE" id="PS50893">
    <property type="entry name" value="ABC_TRANSPORTER_2"/>
    <property type="match status" value="2"/>
</dbReference>
<evidence type="ECO:0000259" key="11">
    <source>
        <dbReference type="PROSITE" id="PS50893"/>
    </source>
</evidence>
<dbReference type="PROSITE" id="PS00211">
    <property type="entry name" value="ABC_TRANSPORTER_1"/>
    <property type="match status" value="1"/>
</dbReference>
<dbReference type="InterPro" id="IPR027417">
    <property type="entry name" value="P-loop_NTPase"/>
</dbReference>
<comment type="caution">
    <text evidence="12">The sequence shown here is derived from an EMBL/GenBank/DDBJ whole genome shotgun (WGS) entry which is preliminary data.</text>
</comment>
<keyword evidence="4" id="KW-0762">Sugar transport</keyword>
<dbReference type="Pfam" id="PF00005">
    <property type="entry name" value="ABC_tran"/>
    <property type="match status" value="2"/>
</dbReference>
<dbReference type="EMBL" id="JABEND010000003">
    <property type="protein sequence ID" value="NNG35348.1"/>
    <property type="molecule type" value="Genomic_DNA"/>
</dbReference>
<dbReference type="SUPFAM" id="SSF52540">
    <property type="entry name" value="P-loop containing nucleoside triphosphate hydrolases"/>
    <property type="match status" value="2"/>
</dbReference>
<dbReference type="InterPro" id="IPR050107">
    <property type="entry name" value="ABC_carbohydrate_import_ATPase"/>
</dbReference>
<comment type="subcellular location">
    <subcellularLocation>
        <location evidence="1">Cell membrane</location>
        <topology evidence="1">Peripheral membrane protein</topology>
    </subcellularLocation>
</comment>
<evidence type="ECO:0000256" key="7">
    <source>
        <dbReference type="ARBA" id="ARBA00022840"/>
    </source>
</evidence>
<dbReference type="InterPro" id="IPR017871">
    <property type="entry name" value="ABC_transporter-like_CS"/>
</dbReference>
<proteinExistence type="predicted"/>
<keyword evidence="8" id="KW-1278">Translocase</keyword>
<feature type="domain" description="ABC transporter" evidence="11">
    <location>
        <begin position="37"/>
        <end position="273"/>
    </location>
</feature>
<keyword evidence="9" id="KW-0472">Membrane</keyword>
<dbReference type="Gene3D" id="3.40.50.300">
    <property type="entry name" value="P-loop containing nucleotide triphosphate hydrolases"/>
    <property type="match status" value="2"/>
</dbReference>
<feature type="compositionally biased region" description="Low complexity" evidence="10">
    <location>
        <begin position="559"/>
        <end position="577"/>
    </location>
</feature>
<name>A0A849A8B2_9ACTN</name>
<dbReference type="CDD" id="cd03216">
    <property type="entry name" value="ABC_Carb_Monos_I"/>
    <property type="match status" value="1"/>
</dbReference>
<keyword evidence="3" id="KW-1003">Cell membrane</keyword>
<dbReference type="InterPro" id="IPR003593">
    <property type="entry name" value="AAA+_ATPase"/>
</dbReference>
<evidence type="ECO:0000256" key="9">
    <source>
        <dbReference type="ARBA" id="ARBA00023136"/>
    </source>
</evidence>
<keyword evidence="13" id="KW-1185">Reference proteome</keyword>
<feature type="domain" description="ABC transporter" evidence="11">
    <location>
        <begin position="284"/>
        <end position="529"/>
    </location>
</feature>
<dbReference type="AlphaFoldDB" id="A0A849A8B2"/>
<keyword evidence="7 12" id="KW-0067">ATP-binding</keyword>
<evidence type="ECO:0000313" key="13">
    <source>
        <dbReference type="Proteomes" id="UP000562984"/>
    </source>
</evidence>
<dbReference type="SMART" id="SM00382">
    <property type="entry name" value="AAA"/>
    <property type="match status" value="2"/>
</dbReference>